<dbReference type="Gene3D" id="3.30.70.1320">
    <property type="entry name" value="Multidrug efflux transporter AcrB pore domain like"/>
    <property type="match status" value="1"/>
</dbReference>
<comment type="caution">
    <text evidence="2">The sequence shown here is derived from an EMBL/GenBank/DDBJ whole genome shotgun (WGS) entry which is preliminary data.</text>
</comment>
<gene>
    <name evidence="2" type="ORF">IAB03_00105</name>
</gene>
<feature type="transmembrane region" description="Helical" evidence="1">
    <location>
        <begin position="12"/>
        <end position="34"/>
    </location>
</feature>
<dbReference type="SUPFAM" id="SSF82693">
    <property type="entry name" value="Multidrug efflux transporter AcrB pore domain, PN1, PN2, PC1 and PC2 subdomains"/>
    <property type="match status" value="2"/>
</dbReference>
<dbReference type="Gene3D" id="3.30.2090.10">
    <property type="entry name" value="Multidrug efflux transporter AcrB TolC docking domain, DN and DC subdomains"/>
    <property type="match status" value="2"/>
</dbReference>
<dbReference type="Gene3D" id="3.30.70.1440">
    <property type="entry name" value="Multidrug efflux transporter AcrB pore domain"/>
    <property type="match status" value="1"/>
</dbReference>
<feature type="transmembrane region" description="Helical" evidence="1">
    <location>
        <begin position="358"/>
        <end position="377"/>
    </location>
</feature>
<reference evidence="2" key="2">
    <citation type="journal article" date="2021" name="PeerJ">
        <title>Extensive microbial diversity within the chicken gut microbiome revealed by metagenomics and culture.</title>
        <authorList>
            <person name="Gilroy R."/>
            <person name="Ravi A."/>
            <person name="Getino M."/>
            <person name="Pursley I."/>
            <person name="Horton D.L."/>
            <person name="Alikhan N.F."/>
            <person name="Baker D."/>
            <person name="Gharbi K."/>
            <person name="Hall N."/>
            <person name="Watson M."/>
            <person name="Adriaenssens E.M."/>
            <person name="Foster-Nyarko E."/>
            <person name="Jarju S."/>
            <person name="Secka A."/>
            <person name="Antonio M."/>
            <person name="Oren A."/>
            <person name="Chaudhuri R.R."/>
            <person name="La Ragione R."/>
            <person name="Hildebrand F."/>
            <person name="Pallen M.J."/>
        </authorList>
    </citation>
    <scope>NUCLEOTIDE SEQUENCE</scope>
    <source>
        <strain evidence="2">CHK158-818</strain>
    </source>
</reference>
<feature type="transmembrane region" description="Helical" evidence="1">
    <location>
        <begin position="329"/>
        <end position="351"/>
    </location>
</feature>
<dbReference type="AlphaFoldDB" id="A0A9D1M5C9"/>
<dbReference type="PANTHER" id="PTHR32063:SF0">
    <property type="entry name" value="SWARMING MOTILITY PROTEIN SWRC"/>
    <property type="match status" value="1"/>
</dbReference>
<evidence type="ECO:0000313" key="2">
    <source>
        <dbReference type="EMBL" id="HIU54193.1"/>
    </source>
</evidence>
<dbReference type="Pfam" id="PF00873">
    <property type="entry name" value="ACR_tran"/>
    <property type="match status" value="1"/>
</dbReference>
<evidence type="ECO:0000313" key="3">
    <source>
        <dbReference type="Proteomes" id="UP000824112"/>
    </source>
</evidence>
<dbReference type="SUPFAM" id="SSF82866">
    <property type="entry name" value="Multidrug efflux transporter AcrB transmembrane domain"/>
    <property type="match status" value="2"/>
</dbReference>
<keyword evidence="1" id="KW-0472">Membrane</keyword>
<dbReference type="GO" id="GO:0005886">
    <property type="term" value="C:plasma membrane"/>
    <property type="evidence" value="ECO:0007669"/>
    <property type="project" value="TreeGrafter"/>
</dbReference>
<proteinExistence type="predicted"/>
<dbReference type="InterPro" id="IPR027463">
    <property type="entry name" value="AcrB_DN_DC_subdom"/>
</dbReference>
<keyword evidence="1" id="KW-0812">Transmembrane</keyword>
<name>A0A9D1M5C9_9BACT</name>
<feature type="transmembrane region" description="Helical" evidence="1">
    <location>
        <begin position="463"/>
        <end position="484"/>
    </location>
</feature>
<keyword evidence="1" id="KW-1133">Transmembrane helix</keyword>
<feature type="transmembrane region" description="Helical" evidence="1">
    <location>
        <begin position="1002"/>
        <end position="1022"/>
    </location>
</feature>
<reference evidence="2" key="1">
    <citation type="submission" date="2020-10" db="EMBL/GenBank/DDBJ databases">
        <authorList>
            <person name="Gilroy R."/>
        </authorList>
    </citation>
    <scope>NUCLEOTIDE SEQUENCE</scope>
    <source>
        <strain evidence="2">CHK158-818</strain>
    </source>
</reference>
<feature type="transmembrane region" description="Helical" evidence="1">
    <location>
        <begin position="528"/>
        <end position="548"/>
    </location>
</feature>
<feature type="transmembrane region" description="Helical" evidence="1">
    <location>
        <begin position="963"/>
        <end position="982"/>
    </location>
</feature>
<dbReference type="EMBL" id="DVNA01000002">
    <property type="protein sequence ID" value="HIU54193.1"/>
    <property type="molecule type" value="Genomic_DNA"/>
</dbReference>
<dbReference type="Gene3D" id="1.20.1640.10">
    <property type="entry name" value="Multidrug efflux transporter AcrB transmembrane domain"/>
    <property type="match status" value="2"/>
</dbReference>
<dbReference type="PRINTS" id="PR00702">
    <property type="entry name" value="ACRIFLAVINRP"/>
</dbReference>
<protein>
    <submittedName>
        <fullName evidence="2">Efflux RND transporter permease subunit</fullName>
    </submittedName>
</protein>
<feature type="transmembrane region" description="Helical" evidence="1">
    <location>
        <begin position="865"/>
        <end position="884"/>
    </location>
</feature>
<organism evidence="2 3">
    <name type="scientific">Candidatus Gallibacteroides avistercoris</name>
    <dbReference type="NCBI Taxonomy" id="2840833"/>
    <lineage>
        <taxon>Bacteria</taxon>
        <taxon>Pseudomonadati</taxon>
        <taxon>Bacteroidota</taxon>
        <taxon>Bacteroidia</taxon>
        <taxon>Bacteroidales</taxon>
        <taxon>Bacteroidaceae</taxon>
        <taxon>Bacteroidaceae incertae sedis</taxon>
        <taxon>Candidatus Gallibacteroides</taxon>
    </lineage>
</organism>
<dbReference type="InterPro" id="IPR001036">
    <property type="entry name" value="Acrflvin-R"/>
</dbReference>
<dbReference type="Proteomes" id="UP000824112">
    <property type="component" value="Unassembled WGS sequence"/>
</dbReference>
<dbReference type="SUPFAM" id="SSF82714">
    <property type="entry name" value="Multidrug efflux transporter AcrB TolC docking domain, DN and DC subdomains"/>
    <property type="match status" value="2"/>
</dbReference>
<dbReference type="Gene3D" id="3.30.70.1430">
    <property type="entry name" value="Multidrug efflux transporter AcrB pore domain"/>
    <property type="match status" value="2"/>
</dbReference>
<dbReference type="GO" id="GO:0042910">
    <property type="term" value="F:xenobiotic transmembrane transporter activity"/>
    <property type="evidence" value="ECO:0007669"/>
    <property type="project" value="TreeGrafter"/>
</dbReference>
<accession>A0A9D1M5C9</accession>
<feature type="transmembrane region" description="Helical" evidence="1">
    <location>
        <begin position="917"/>
        <end position="942"/>
    </location>
</feature>
<feature type="transmembrane region" description="Helical" evidence="1">
    <location>
        <begin position="383"/>
        <end position="408"/>
    </location>
</feature>
<sequence>MSIYSSAVKKPITTALCFVAIVILGLFSLTRLSIDLLPDIETNTIMVMTSYQGASASDIETNVTKIMENTLNTVSDLKHITSQSKENISIITLEFEYGTDIDVATNDVRDKLDIVESALPDNVDNPIIFKFGTDDIPILMLSVTARESMPALYKILDDKVANPLKRISGVGAVSIAGAPERQIQVYCDPQKLEAYGLTIETIAGIIAQENINTPGGSIDIGSNTYSLRVQGEFSDASQMNNLVVGSYDGRNIYLRDVARIEDTVAERAQESYSNGEQGGMIIIQKQSGANSVSISNKVLDKLPDIQKNLPSDINLDIIVNTSTNIENTIASLVETVFVTFILVMIVVFIFLGRWRATFIIILTIPISLIASFCYLLISGNTLNIISLSSLSIAIGMVVDDAIVVLENVTNHIERGSQPKQAAVHGTNEVAISVIASTLTMLAVFLPLTMISGMAGILFQQLGWIVSIVMIISTVAALSLTPMLCSQLLRLNPQKGKLFTLFFTPIEKGLDALDNGYARLLTWAVSHRTVVVILAIAIFGSSLLLTRIIPTEFFPTQDNARIGITIELPIGIRTEISRELALKIDKEMREKYPEIRMSNFTVGQADSDNTFGSIQDNGTHILSFNISLSSVGERERGLVEICEMIRQDLKKYSEIKTYEVLAGGSSGGAGGQSTVDVEIYGYDFAMTDSVANNIAKMMTTVKGCTNATISRSDYIPEYQVDFDREKLAINGLNVATASSYLRNRINGTTASYYREDGDEYDIIVRYAPEFRQSVEDLENIMVYNAQGEGIRIRDLGKVVERMTPPTIERKDRERVVTVSGVVGAGAVLGDVVKGVQAGIAKMDIPSDVSLVIGGAFEDQQDTFKDLFTLMMLIIILVFIVLAAQFESLVDPFIIMFSLPFAFTGVFIGLAVTGTPLGVMALIGVVMLVGIVVKNGIVLIDYTILNRERGKSVTNAVIHAGRSRLRPVLMTTLTTVFGMIPMAIGTGEGSEMWRSMGMTVAWGLSFSTLITLVIVPVVYCIFAGNGIKRRRRKMAVKFSS</sequence>
<feature type="transmembrane region" description="Helical" evidence="1">
    <location>
        <begin position="891"/>
        <end position="911"/>
    </location>
</feature>
<feature type="transmembrane region" description="Helical" evidence="1">
    <location>
        <begin position="429"/>
        <end position="457"/>
    </location>
</feature>
<dbReference type="PANTHER" id="PTHR32063">
    <property type="match status" value="1"/>
</dbReference>
<evidence type="ECO:0000256" key="1">
    <source>
        <dbReference type="SAM" id="Phobius"/>
    </source>
</evidence>